<feature type="non-terminal residue" evidence="5">
    <location>
        <position position="1"/>
    </location>
</feature>
<dbReference type="InterPro" id="IPR025110">
    <property type="entry name" value="AMP-bd_C"/>
</dbReference>
<dbReference type="InterPro" id="IPR009081">
    <property type="entry name" value="PP-bd_ACP"/>
</dbReference>
<dbReference type="Gene3D" id="3.30.559.10">
    <property type="entry name" value="Chloramphenicol acetyltransferase-like domain"/>
    <property type="match status" value="2"/>
</dbReference>
<evidence type="ECO:0000256" key="3">
    <source>
        <dbReference type="ARBA" id="ARBA00022553"/>
    </source>
</evidence>
<dbReference type="InterPro" id="IPR045851">
    <property type="entry name" value="AMP-bd_C_sf"/>
</dbReference>
<dbReference type="InterPro" id="IPR023213">
    <property type="entry name" value="CAT-like_dom_sf"/>
</dbReference>
<evidence type="ECO:0000259" key="4">
    <source>
        <dbReference type="PROSITE" id="PS50075"/>
    </source>
</evidence>
<dbReference type="SMART" id="SM00823">
    <property type="entry name" value="PKS_PP"/>
    <property type="match status" value="2"/>
</dbReference>
<dbReference type="PROSITE" id="PS00012">
    <property type="entry name" value="PHOSPHOPANTETHEINE"/>
    <property type="match status" value="2"/>
</dbReference>
<keyword evidence="6" id="KW-1185">Reference proteome</keyword>
<dbReference type="RefSeq" id="WP_380029334.1">
    <property type="nucleotide sequence ID" value="NZ_JBHMCA010000045.1"/>
</dbReference>
<dbReference type="InterPro" id="IPR020806">
    <property type="entry name" value="PKS_PP-bd"/>
</dbReference>
<reference evidence="5 6" key="1">
    <citation type="submission" date="2024-09" db="EMBL/GenBank/DDBJ databases">
        <authorList>
            <person name="Sun Q."/>
            <person name="Mori K."/>
        </authorList>
    </citation>
    <scope>NUCLEOTIDE SEQUENCE [LARGE SCALE GENOMIC DNA]</scope>
    <source>
        <strain evidence="5 6">JCM 3307</strain>
    </source>
</reference>
<dbReference type="SUPFAM" id="SSF52777">
    <property type="entry name" value="CoA-dependent acyltransferases"/>
    <property type="match status" value="4"/>
</dbReference>
<dbReference type="Pfam" id="PF00501">
    <property type="entry name" value="AMP-binding"/>
    <property type="match status" value="2"/>
</dbReference>
<sequence>RRMYRTGDLARWAADGQLLFAGRSDDQVKIRGFRIEPGEVQAVVAGCAGVEQAAVVARDGGLVAYVVGDVGPQVVRAHAARLLPEYMVPGAVVVLDALPVTVNGKLDRRALPAPDFAAVAGGGRPPSTPEEELLCAAFAEVLGLPAVGVDDDFFALGGHSLLAVRLVEWLRARGVSVSVRAMFATPTVAGLVGVAGPLPVEVPENRIPAGAARITADMLPLVELTDAEVARVVDSVPGGAANVADVYPLAPLQEGILFHHLLGGGRDVYVLPTVLEFDGRERLDAFVAAVQLVIDRHDVYRTAVAWDGLREPVQVVSRRAALPVREVELAEGPDPVARLMAAGGLSMEVGRAPLLDVTVAALPGGSGAWLALLRAHHLVQDHVGVDVMLGEIRQIMTGDAAALPEPLPFRNFVAQARGGVARQEHERYFADLLGDVTTPTAPFGLLDVHGDGADLRRGRRRVDPGVAARLRDTARRLGVSPATVLHVAWARVLSVVAGRDDVVFGTVLFGRLNAGTGADRIPGPFINTLPVRVRLLGSGVCDAVAAMRGQLAELLEHEHAPLVLAQQASGLPADVPLFTSLFNYRHNTAGRAPAGDAPARKVDGVRIIRTDEGTNYPITVDVDDRGDGFALVVDAIAPLDPDLLCGLLHSAVDDLVQGLDEELTGGAHVPLATVDVLGAAMRRRLLVERNDTAAAVPDTTVAALFAEQAARTPDHLAVAAGDDPITYAALDERSSRLAEQLRRDRGTEPGSAVGVGPASTTELMVAVLGVLKAGGDPGTPADAAQETAAMLAMVLEQRRRLRVGPGDRIAQLAPAASPWFAWEWCLALLTGATLVPLPASARLAADLGEQLSRHTVTHAALPPAVLAALDPDTVDPAITLIAAGEPCPADVTRRWAAGRDLHTWYAPAGARPATATGPVTPGADAAYLGEPTANSRVYLLDRWLAPVPPDVVGELYVTGAAAPGRYRTADRHVACPFEPGGRMYRTGDLARWTPDGRLAFAGRADDQLDFHGLRVGTAAVRDAVADHPDVRQAVVIAAGERPVAYVVPAVHARREGLADAVRRHADERLPGYLVPAAVIALDAVPLTPDGTLDRAALPLPASAPAGRDPDRPATPKEEILARAFADVLRREAVGLDEDFFALGGHSLSAVRLLSRVRSVFGVEVPLRVLFDAPTVAALAARLSDAGRARIALRPRSRPERTPLSFAQRRLWFLDQLGQSGAAYNIPTVLRLTGVDAGVLNLALRDVIGRHEVLRTVVEVVDGEPYQRIVPVEDLDWALRIGPADPGAAFDLSAELPIRAWLSDDDTLVLVIHHIAGDGWSMGPLARDVSTAYAARSKGEAPVWAPLPVQYADYALWQRELLGGGLLEEQVGFWREALAGAPEELMLPADRPRPAIASHAGVAVPLVVAAEVHGRLVGLAR</sequence>
<comment type="caution">
    <text evidence="5">The sequence shown here is derived from an EMBL/GenBank/DDBJ whole genome shotgun (WGS) entry which is preliminary data.</text>
</comment>
<dbReference type="InterPro" id="IPR001242">
    <property type="entry name" value="Condensation_dom"/>
</dbReference>
<dbReference type="PROSITE" id="PS50075">
    <property type="entry name" value="CARRIER"/>
    <property type="match status" value="2"/>
</dbReference>
<dbReference type="SUPFAM" id="SSF47336">
    <property type="entry name" value="ACP-like"/>
    <property type="match status" value="2"/>
</dbReference>
<keyword evidence="3" id="KW-0597">Phosphoprotein</keyword>
<dbReference type="PANTHER" id="PTHR45527:SF1">
    <property type="entry name" value="FATTY ACID SYNTHASE"/>
    <property type="match status" value="1"/>
</dbReference>
<dbReference type="Gene3D" id="3.30.559.30">
    <property type="entry name" value="Nonribosomal peptide synthetase, condensation domain"/>
    <property type="match status" value="2"/>
</dbReference>
<evidence type="ECO:0000256" key="1">
    <source>
        <dbReference type="ARBA" id="ARBA00001957"/>
    </source>
</evidence>
<dbReference type="Gene3D" id="2.30.38.10">
    <property type="entry name" value="Luciferase, Domain 3"/>
    <property type="match status" value="1"/>
</dbReference>
<keyword evidence="2" id="KW-0596">Phosphopantetheine</keyword>
<organism evidence="5 6">
    <name type="scientific">Dactylosporangium vinaceum</name>
    <dbReference type="NCBI Taxonomy" id="53362"/>
    <lineage>
        <taxon>Bacteria</taxon>
        <taxon>Bacillati</taxon>
        <taxon>Actinomycetota</taxon>
        <taxon>Actinomycetes</taxon>
        <taxon>Micromonosporales</taxon>
        <taxon>Micromonosporaceae</taxon>
        <taxon>Dactylosporangium</taxon>
    </lineage>
</organism>
<comment type="cofactor">
    <cofactor evidence="1">
        <name>pantetheine 4'-phosphate</name>
        <dbReference type="ChEBI" id="CHEBI:47942"/>
    </cofactor>
</comment>
<name>A0ABV5MAX4_9ACTN</name>
<feature type="domain" description="Carrier" evidence="4">
    <location>
        <begin position="125"/>
        <end position="199"/>
    </location>
</feature>
<dbReference type="InterPro" id="IPR000873">
    <property type="entry name" value="AMP-dep_synth/lig_dom"/>
</dbReference>
<dbReference type="EMBL" id="JBHMCA010000045">
    <property type="protein sequence ID" value="MFB9445996.1"/>
    <property type="molecule type" value="Genomic_DNA"/>
</dbReference>
<feature type="domain" description="Carrier" evidence="4">
    <location>
        <begin position="1111"/>
        <end position="1186"/>
    </location>
</feature>
<dbReference type="Gene3D" id="3.40.50.12780">
    <property type="entry name" value="N-terminal domain of ligase-like"/>
    <property type="match status" value="2"/>
</dbReference>
<proteinExistence type="predicted"/>
<evidence type="ECO:0000313" key="5">
    <source>
        <dbReference type="EMBL" id="MFB9445996.1"/>
    </source>
</evidence>
<dbReference type="Gene3D" id="1.10.1200.10">
    <property type="entry name" value="ACP-like"/>
    <property type="match status" value="2"/>
</dbReference>
<evidence type="ECO:0000256" key="2">
    <source>
        <dbReference type="ARBA" id="ARBA00022450"/>
    </source>
</evidence>
<dbReference type="Proteomes" id="UP001589608">
    <property type="component" value="Unassembled WGS sequence"/>
</dbReference>
<dbReference type="SUPFAM" id="SSF56801">
    <property type="entry name" value="Acetyl-CoA synthetase-like"/>
    <property type="match status" value="2"/>
</dbReference>
<dbReference type="InterPro" id="IPR036736">
    <property type="entry name" value="ACP-like_sf"/>
</dbReference>
<accession>A0ABV5MAX4</accession>
<dbReference type="InterPro" id="IPR042099">
    <property type="entry name" value="ANL_N_sf"/>
</dbReference>
<dbReference type="Gene3D" id="3.30.300.30">
    <property type="match status" value="2"/>
</dbReference>
<dbReference type="InterPro" id="IPR006162">
    <property type="entry name" value="Ppantetheine_attach_site"/>
</dbReference>
<feature type="non-terminal residue" evidence="5">
    <location>
        <position position="1420"/>
    </location>
</feature>
<gene>
    <name evidence="5" type="ORF">ACFFTR_23185</name>
</gene>
<protein>
    <submittedName>
        <fullName evidence="5">Condensation domain-containing protein</fullName>
    </submittedName>
</protein>
<dbReference type="Gene3D" id="3.40.50.980">
    <property type="match status" value="1"/>
</dbReference>
<dbReference type="CDD" id="cd19544">
    <property type="entry name" value="E-C_NRPS"/>
    <property type="match status" value="1"/>
</dbReference>
<dbReference type="Pfam" id="PF13193">
    <property type="entry name" value="AMP-binding_C"/>
    <property type="match status" value="2"/>
</dbReference>
<dbReference type="PANTHER" id="PTHR45527">
    <property type="entry name" value="NONRIBOSOMAL PEPTIDE SYNTHETASE"/>
    <property type="match status" value="1"/>
</dbReference>
<dbReference type="Pfam" id="PF00668">
    <property type="entry name" value="Condensation"/>
    <property type="match status" value="2"/>
</dbReference>
<evidence type="ECO:0000313" key="6">
    <source>
        <dbReference type="Proteomes" id="UP001589608"/>
    </source>
</evidence>
<dbReference type="Pfam" id="PF00550">
    <property type="entry name" value="PP-binding"/>
    <property type="match status" value="2"/>
</dbReference>